<keyword evidence="11" id="KW-0325">Glycoprotein</keyword>
<dbReference type="InterPro" id="IPR020894">
    <property type="entry name" value="Cadherin_CS"/>
</dbReference>
<feature type="domain" description="Cadherin" evidence="17">
    <location>
        <begin position="5"/>
        <end position="60"/>
    </location>
</feature>
<feature type="domain" description="Cadherin" evidence="17">
    <location>
        <begin position="1495"/>
        <end position="1620"/>
    </location>
</feature>
<protein>
    <submittedName>
        <fullName evidence="20">Cadherin domain protein</fullName>
    </submittedName>
</protein>
<feature type="domain" description="Cadherin" evidence="17">
    <location>
        <begin position="1621"/>
        <end position="1721"/>
    </location>
</feature>
<keyword evidence="4" id="KW-0732">Signal</keyword>
<accession>A0A1I7XJY0</accession>
<comment type="caution">
    <text evidence="13">Lacks conserved residue(s) required for the propagation of feature annotation.</text>
</comment>
<evidence type="ECO:0000256" key="14">
    <source>
        <dbReference type="SAM" id="MobiDB-lite"/>
    </source>
</evidence>
<comment type="subcellular location">
    <subcellularLocation>
        <location evidence="1">Membrane</location>
    </subcellularLocation>
</comment>
<evidence type="ECO:0000256" key="4">
    <source>
        <dbReference type="ARBA" id="ARBA00022729"/>
    </source>
</evidence>
<feature type="domain" description="Cadherin" evidence="17">
    <location>
        <begin position="308"/>
        <end position="413"/>
    </location>
</feature>
<name>A0A1I7XJY0_HETBA</name>
<evidence type="ECO:0000256" key="7">
    <source>
        <dbReference type="ARBA" id="ARBA00022889"/>
    </source>
</evidence>
<dbReference type="GO" id="GO:0007156">
    <property type="term" value="P:homophilic cell adhesion via plasma membrane adhesion molecules"/>
    <property type="evidence" value="ECO:0007669"/>
    <property type="project" value="InterPro"/>
</dbReference>
<dbReference type="PANTHER" id="PTHR24026:SF126">
    <property type="entry name" value="PROTOCADHERIN FAT 4"/>
    <property type="match status" value="1"/>
</dbReference>
<keyword evidence="9 15" id="KW-0472">Membrane</keyword>
<dbReference type="SMART" id="SM00112">
    <property type="entry name" value="CA"/>
    <property type="match status" value="14"/>
</dbReference>
<evidence type="ECO:0000256" key="11">
    <source>
        <dbReference type="ARBA" id="ARBA00023180"/>
    </source>
</evidence>
<sequence>MLYLGVIRTSHVLDREECRKYWLMVEATDETSRPRSAILHVFVRVLDKNDHRPSPLSPVYYSSVKENSPQNHVVVKLEATDGDDIDQELQPLHFRIAKGDPQSFFRIDQNTGISLYYLYNASKLQNCFRVFAIDIDAGKNAQLYYNITDGDSRFSIDGFGSISTNQPLEYDENIYIYIYIYFLLNILINLSLFSGIPNRQPKFIEKNTDGYRIPISDADQIGVTIGKLEAHDPDGDPLWWSIVDGNINEAFSVNADSGLLVLALPIENLPHNLSEIKLKVKVTDGELNDITTVIIELSRSISSRPQFTALHYKTQISEKTAIGTHIYTIKARANSAGLSVKPVVYGIYSTEDTGMDDKLRIEPSTGNVLVMESLDFEVTREIRTIVFARQGSLTSYATLTVSITDDNDNAPKFLQKEYDVRIPIKTAIGSIVITVLAYDSDSGDSGAIKYSIVSGNEMGFFSLDMFSGAIRVAKRLSDEYIESILTIRATDGGKYTLSDMSTVRIQTTIDEEQCIKFSRCDQIKYRQTTLYQQTVKESTPIGSIVLVVSTEPNGQARYNVKQPCSYFDVHPISGAVILKRWLTHERAKSISCSIIARSKEGIEDITKVVLLFCSNKIKVLYFLIQIVLKTSNTNLYAPVFKQQVYNAVIRENSPSGSAVLFPDNSPALVIATDKDSGPNALIGYRILNPNEAYFSVDFVSGAIRTRKPIDYEKVKEWTFYVQASDMGHPVLSTPVPALVIITVIDENDHPPVFSKSLYKTNLVLPSVSGIVILKTKAIDEDTVGKLRYYIKVTAIGAPDGTAVVYSMLNTRDEFLIHSGTGMVALTGIPLDREQEPIINLLIQARTHEFIPQVAQTVISVQIEDINDCRPQFISLPYTAVVSIDAKIGDKIIGIRAIDRDSGVNGMVRYQSSSIPNIFKLNKYDGKITVGGSLLGVDPRVYEFEVEAEDQGNLTLKSMEKVRIEVMDKARPLFSEQLYRATISESTGAGTTVNSFFFWCISWAITLVSMLDREKISDYNLVVMATDVTKDGVNSTTLVNIKVNSTILFVEKHLCTNSHIISYSILSNKSFVLTVRARDGVPPLYYSIGVGHDGKAWPLKIEKETGRIHPRIVLDYHTQAMYRLVVHLLTSMISSIPLVVEDALKRRAFSTLILNVIDENDSAPQFVVSRYTCSISASAKEGDSVLMVSATDDDEGDLVEYTMLAVDRAAAVFRVHPRQGTIIVAGKLEGLVDSSLTFMVKATDLANPPHHSTTEVSISILSADAARLLKFDIRYLKPHRISRLPLRGRVENLLFDNNLIESDDSFHLFASHLLNLHPLPAHTQYLFLFIGFMDNREKFLLKDSGIFGRVRYSLFDSHEAFMIDERSGSITINRPLDREEQDKYVLYVQASDSDPMTPLSSKAIVRVSVADQNDNAPVFEKTRYVLQVSRYILLIVFGETVEITGILTLAKSLDFEKEKQISFIVVATDSGNPPLSTEAIVEIQVLDENDNPPVFAKDSYNADVRENANKGTKVLKVFKHIFFVRAYFFDIVYYSYIYQQIKATDADSEHYGRVGFSLSGEPGPFHIDDDGWITVNGAIDREKVESYHLIVEAHDGGAPSQTARVGLTITINDENDNSPVFEDCNMTAVVQEGVSPGHVLLSIAVSDADGPLFGGPFNLELRGEGSRAFMFDHSNLITATRLDHSKKDRFLLTVVATDKGGRSSDCPLTIFVKEESRHPPRITPLRVSLNTLMGEFRGGIIGTITAKDEDVDDMLRYSLVEGSIVGPLSTPTNPRVHGSKTHLFRVESESGEVWAEHSISAGLHAFNVSVTDGKYATVSFVEVEVMSLEQDAVDHAVCVRLKGMSAEEFFAHYVGTFRTIFAKHLNVLPENVFLLSVQNVPHRTLPFPPRGRRSSDSDIDVLFVVSRGAGRGMLKPDHIYTRLKQDFQSIIDQSDKMKYQLTTEMCTPGVCQRGECRERVSLNDQQQTIVSIGGTAFVAPHHSRTAECLCPEGYGGVRCDIEVNNCSRSPCDPFEMCVPSDESPMGFECLCPPGMAGERCSRPSCSSEGRCLEGILRVLIIYSFIYSTIIFILVDIGSVAKTRQGLRLHNAVMGCRAMAATPCSEAPCQNGATCHVIGSTYRCSCPTRYTGAHCEVDSDPCGSRPCPLGIQCIPFYNDYLCKCPNGFTGKRCETRGYGTVINPFSLLFLIHYFEVEDVCAPQPCGRYGTCIPIPRQHVHNLDLIPSIFSRTSFAEIIVCLAVIILIGIVVIIIIVICKRLRNRSENKKYGEHINVPHMRNPHVLPSINPPPLPPRGFRGGNKLSNLEQAQLTGLPTVQVRPLPMNERLSSSGRGDSRSPSLAGSGKQWKHRAVEYGSAADSLEQSGRCPQDAKTIETLRLFGIRIHEDDDSSVSSGPSRVRPSDRRKCKQALECLNQERYPLADSIQCLPTNDDDIIGNWSGGVDPIGEAVRQERLRLESLTGRVQVGDTVLSPLVNDEDYMTMRPRRAADSTESQKRPLLHYNDCDDGVLGNDGVELSMKIVPPSPPAHKNHFAEESRVYDDPAVDSESRHQINTCADSQLTSNICDIDASESDGISFDDTV</sequence>
<evidence type="ECO:0000313" key="20">
    <source>
        <dbReference type="WBParaSite" id="Hba_17828"/>
    </source>
</evidence>
<evidence type="ECO:0000259" key="16">
    <source>
        <dbReference type="PROSITE" id="PS50026"/>
    </source>
</evidence>
<dbReference type="Pfam" id="PF00028">
    <property type="entry name" value="Cadherin"/>
    <property type="match status" value="7"/>
</dbReference>
<keyword evidence="6 12" id="KW-0106">Calcium</keyword>
<feature type="transmembrane region" description="Helical" evidence="15">
    <location>
        <begin position="2232"/>
        <end position="2255"/>
    </location>
</feature>
<feature type="compositionally biased region" description="Low complexity" evidence="14">
    <location>
        <begin position="2326"/>
        <end position="2340"/>
    </location>
</feature>
<keyword evidence="5" id="KW-0677">Repeat</keyword>
<dbReference type="FunFam" id="2.60.40.60:FF:000116">
    <property type="entry name" value="Dachsous cadherin-related 2"/>
    <property type="match status" value="1"/>
</dbReference>
<evidence type="ECO:0000256" key="3">
    <source>
        <dbReference type="ARBA" id="ARBA00022692"/>
    </source>
</evidence>
<dbReference type="Pfam" id="PF00008">
    <property type="entry name" value="EGF"/>
    <property type="match status" value="1"/>
</dbReference>
<feature type="domain" description="Cadherin" evidence="17">
    <location>
        <begin position="754"/>
        <end position="872"/>
    </location>
</feature>
<feature type="domain" description="Cadherin" evidence="17">
    <location>
        <begin position="873"/>
        <end position="973"/>
    </location>
</feature>
<feature type="domain" description="EGF-like" evidence="16">
    <location>
        <begin position="2136"/>
        <end position="2172"/>
    </location>
</feature>
<dbReference type="PROSITE" id="PS00232">
    <property type="entry name" value="CADHERIN_1"/>
    <property type="match status" value="5"/>
</dbReference>
<dbReference type="GO" id="GO:0007411">
    <property type="term" value="P:axon guidance"/>
    <property type="evidence" value="ECO:0007669"/>
    <property type="project" value="UniProtKB-ARBA"/>
</dbReference>
<dbReference type="GO" id="GO:0005509">
    <property type="term" value="F:calcium ion binding"/>
    <property type="evidence" value="ECO:0007669"/>
    <property type="project" value="UniProtKB-UniRule"/>
</dbReference>
<dbReference type="PROSITE" id="PS50268">
    <property type="entry name" value="CADHERIN_2"/>
    <property type="match status" value="16"/>
</dbReference>
<dbReference type="PROSITE" id="PS00022">
    <property type="entry name" value="EGF_1"/>
    <property type="match status" value="4"/>
</dbReference>
<dbReference type="PANTHER" id="PTHR24026">
    <property type="entry name" value="FAT ATYPICAL CADHERIN-RELATED"/>
    <property type="match status" value="1"/>
</dbReference>
<dbReference type="FunFam" id="2.60.40.60:FF:000020">
    <property type="entry name" value="Dachsous cadherin-related 1b"/>
    <property type="match status" value="1"/>
</dbReference>
<feature type="region of interest" description="Disordered" evidence="14">
    <location>
        <begin position="2279"/>
        <end position="2300"/>
    </location>
</feature>
<dbReference type="SUPFAM" id="SSF57196">
    <property type="entry name" value="EGF/Laminin"/>
    <property type="match status" value="2"/>
</dbReference>
<feature type="domain" description="Cadherin" evidence="17">
    <location>
        <begin position="1071"/>
        <end position="1165"/>
    </location>
</feature>
<feature type="domain" description="Cadherin" evidence="17">
    <location>
        <begin position="1166"/>
        <end position="1270"/>
    </location>
</feature>
<evidence type="ECO:0000256" key="1">
    <source>
        <dbReference type="ARBA" id="ARBA00004370"/>
    </source>
</evidence>
<dbReference type="PROSITE" id="PS51072">
    <property type="entry name" value="MHD"/>
    <property type="match status" value="1"/>
</dbReference>
<evidence type="ECO:0000259" key="18">
    <source>
        <dbReference type="PROSITE" id="PS51072"/>
    </source>
</evidence>
<feature type="domain" description="MHD" evidence="18">
    <location>
        <begin position="1190"/>
        <end position="1433"/>
    </location>
</feature>
<dbReference type="PROSITE" id="PS50026">
    <property type="entry name" value="EGF_3"/>
    <property type="match status" value="3"/>
</dbReference>
<dbReference type="Proteomes" id="UP000095283">
    <property type="component" value="Unplaced"/>
</dbReference>
<feature type="domain" description="Cadherin" evidence="17">
    <location>
        <begin position="207"/>
        <end position="307"/>
    </location>
</feature>
<organism evidence="19 20">
    <name type="scientific">Heterorhabditis bacteriophora</name>
    <name type="common">Entomopathogenic nematode worm</name>
    <dbReference type="NCBI Taxonomy" id="37862"/>
    <lineage>
        <taxon>Eukaryota</taxon>
        <taxon>Metazoa</taxon>
        <taxon>Ecdysozoa</taxon>
        <taxon>Nematoda</taxon>
        <taxon>Chromadorea</taxon>
        <taxon>Rhabditida</taxon>
        <taxon>Rhabditina</taxon>
        <taxon>Rhabditomorpha</taxon>
        <taxon>Strongyloidea</taxon>
        <taxon>Heterorhabditidae</taxon>
        <taxon>Heterorhabditis</taxon>
    </lineage>
</organism>
<reference evidence="20" key="1">
    <citation type="submission" date="2016-11" db="UniProtKB">
        <authorList>
            <consortium name="WormBaseParasite"/>
        </authorList>
    </citation>
    <scope>IDENTIFICATION</scope>
</reference>
<dbReference type="SUPFAM" id="SSF49313">
    <property type="entry name" value="Cadherin-like"/>
    <property type="match status" value="17"/>
</dbReference>
<keyword evidence="2 13" id="KW-0245">EGF-like domain</keyword>
<dbReference type="PROSITE" id="PS01186">
    <property type="entry name" value="EGF_2"/>
    <property type="match status" value="2"/>
</dbReference>
<dbReference type="InterPro" id="IPR028565">
    <property type="entry name" value="MHD"/>
</dbReference>
<feature type="domain" description="Cadherin" evidence="17">
    <location>
        <begin position="527"/>
        <end position="640"/>
    </location>
</feature>
<evidence type="ECO:0000259" key="17">
    <source>
        <dbReference type="PROSITE" id="PS50268"/>
    </source>
</evidence>
<keyword evidence="19" id="KW-1185">Reference proteome</keyword>
<evidence type="ECO:0000256" key="5">
    <source>
        <dbReference type="ARBA" id="ARBA00022737"/>
    </source>
</evidence>
<feature type="disulfide bond" evidence="13">
    <location>
        <begin position="2162"/>
        <end position="2171"/>
    </location>
</feature>
<evidence type="ECO:0000256" key="10">
    <source>
        <dbReference type="ARBA" id="ARBA00023157"/>
    </source>
</evidence>
<feature type="disulfide bond" evidence="13">
    <location>
        <begin position="2030"/>
        <end position="2039"/>
    </location>
</feature>
<keyword evidence="7" id="KW-0130">Cell adhesion</keyword>
<dbReference type="PRINTS" id="PR00205">
    <property type="entry name" value="CADHERIN"/>
</dbReference>
<dbReference type="FunFam" id="2.10.25.10:FF:000472">
    <property type="entry name" value="Uncharacterized protein, isoform A"/>
    <property type="match status" value="1"/>
</dbReference>
<evidence type="ECO:0000313" key="19">
    <source>
        <dbReference type="Proteomes" id="UP000095283"/>
    </source>
</evidence>
<proteinExistence type="predicted"/>
<feature type="domain" description="EGF-like" evidence="16">
    <location>
        <begin position="2001"/>
        <end position="2040"/>
    </location>
</feature>
<evidence type="ECO:0000256" key="8">
    <source>
        <dbReference type="ARBA" id="ARBA00022989"/>
    </source>
</evidence>
<keyword evidence="8 15" id="KW-1133">Transmembrane helix</keyword>
<keyword evidence="10 13" id="KW-1015">Disulfide bond</keyword>
<evidence type="ECO:0000256" key="12">
    <source>
        <dbReference type="PROSITE-ProRule" id="PRU00043"/>
    </source>
</evidence>
<dbReference type="CDD" id="cd11304">
    <property type="entry name" value="Cadherin_repeat"/>
    <property type="match status" value="15"/>
</dbReference>
<dbReference type="InterPro" id="IPR001881">
    <property type="entry name" value="EGF-like_Ca-bd_dom"/>
</dbReference>
<dbReference type="GO" id="GO:0007163">
    <property type="term" value="P:establishment or maintenance of cell polarity"/>
    <property type="evidence" value="ECO:0007669"/>
    <property type="project" value="UniProtKB-ARBA"/>
</dbReference>
<feature type="disulfide bond" evidence="13">
    <location>
        <begin position="2124"/>
        <end position="2133"/>
    </location>
</feature>
<dbReference type="InterPro" id="IPR015919">
    <property type="entry name" value="Cadherin-like_sf"/>
</dbReference>
<evidence type="ECO:0000256" key="13">
    <source>
        <dbReference type="PROSITE-ProRule" id="PRU00076"/>
    </source>
</evidence>
<dbReference type="InterPro" id="IPR000742">
    <property type="entry name" value="EGF"/>
</dbReference>
<dbReference type="SMART" id="SM00179">
    <property type="entry name" value="EGF_CA"/>
    <property type="match status" value="3"/>
</dbReference>
<dbReference type="CDD" id="cd00054">
    <property type="entry name" value="EGF_CA"/>
    <property type="match status" value="3"/>
</dbReference>
<feature type="domain" description="Cadherin" evidence="17">
    <location>
        <begin position="1004"/>
        <end position="1042"/>
    </location>
</feature>
<keyword evidence="3 15" id="KW-0812">Transmembrane</keyword>
<feature type="domain" description="EGF-like" evidence="16">
    <location>
        <begin position="2098"/>
        <end position="2134"/>
    </location>
</feature>
<dbReference type="Gene3D" id="2.60.40.60">
    <property type="entry name" value="Cadherins"/>
    <property type="match status" value="17"/>
</dbReference>
<feature type="region of interest" description="Disordered" evidence="14">
    <location>
        <begin position="2321"/>
        <end position="2348"/>
    </location>
</feature>
<dbReference type="FunFam" id="2.60.40.60:FF:000021">
    <property type="entry name" value="FAT atypical cadherin 1"/>
    <property type="match status" value="1"/>
</dbReference>
<feature type="domain" description="Cadherin" evidence="17">
    <location>
        <begin position="1341"/>
        <end position="1418"/>
    </location>
</feature>
<dbReference type="SMART" id="SM00181">
    <property type="entry name" value="EGF"/>
    <property type="match status" value="4"/>
</dbReference>
<feature type="domain" description="Cadherin" evidence="17">
    <location>
        <begin position="1443"/>
        <end position="1494"/>
    </location>
</feature>
<feature type="transmembrane region" description="Helical" evidence="15">
    <location>
        <begin position="174"/>
        <end position="196"/>
    </location>
</feature>
<feature type="transmembrane region" description="Helical" evidence="15">
    <location>
        <begin position="2053"/>
        <end position="2073"/>
    </location>
</feature>
<dbReference type="Gene3D" id="2.10.25.10">
    <property type="entry name" value="Laminin"/>
    <property type="match status" value="3"/>
</dbReference>
<feature type="domain" description="Cadherin" evidence="17">
    <location>
        <begin position="414"/>
        <end position="517"/>
    </location>
</feature>
<evidence type="ECO:0000256" key="15">
    <source>
        <dbReference type="SAM" id="Phobius"/>
    </source>
</evidence>
<evidence type="ECO:0000256" key="6">
    <source>
        <dbReference type="ARBA" id="ARBA00022837"/>
    </source>
</evidence>
<dbReference type="InterPro" id="IPR002126">
    <property type="entry name" value="Cadherin-like_dom"/>
</dbReference>
<evidence type="ECO:0000256" key="9">
    <source>
        <dbReference type="ARBA" id="ARBA00023136"/>
    </source>
</evidence>
<feature type="domain" description="Cadherin" evidence="17">
    <location>
        <begin position="641"/>
        <end position="753"/>
    </location>
</feature>
<feature type="domain" description="Cadherin" evidence="17">
    <location>
        <begin position="56"/>
        <end position="113"/>
    </location>
</feature>
<evidence type="ECO:0000256" key="2">
    <source>
        <dbReference type="ARBA" id="ARBA00022536"/>
    </source>
</evidence>
<dbReference type="GO" id="GO:0005886">
    <property type="term" value="C:plasma membrane"/>
    <property type="evidence" value="ECO:0007669"/>
    <property type="project" value="InterPro"/>
</dbReference>
<dbReference type="WBParaSite" id="Hba_17828">
    <property type="protein sequence ID" value="Hba_17828"/>
    <property type="gene ID" value="Hba_17828"/>
</dbReference>